<dbReference type="EMBL" id="JXXZ01000008">
    <property type="protein sequence ID" value="KJY99290.1"/>
    <property type="molecule type" value="Genomic_DNA"/>
</dbReference>
<evidence type="ECO:0000259" key="2">
    <source>
        <dbReference type="Pfam" id="PF00266"/>
    </source>
</evidence>
<dbReference type="eggNOG" id="COG0520">
    <property type="taxonomic scope" value="Bacteria"/>
</dbReference>
<dbReference type="InterPro" id="IPR000192">
    <property type="entry name" value="Aminotrans_V_dom"/>
</dbReference>
<dbReference type="PATRIC" id="fig|151081.8.peg.1931"/>
<evidence type="ECO:0000256" key="1">
    <source>
        <dbReference type="ARBA" id="ARBA00022898"/>
    </source>
</evidence>
<accession>A0A0F4PUY9</accession>
<protein>
    <submittedName>
        <fullName evidence="3">Class V aminotransferase</fullName>
    </submittedName>
</protein>
<dbReference type="PANTHER" id="PTHR43586">
    <property type="entry name" value="CYSTEINE DESULFURASE"/>
    <property type="match status" value="1"/>
</dbReference>
<feature type="domain" description="Aminotransferase class V" evidence="2">
    <location>
        <begin position="91"/>
        <end position="359"/>
    </location>
</feature>
<name>A0A0F4PUY9_9GAMM</name>
<proteinExistence type="predicted"/>
<keyword evidence="3" id="KW-0032">Aminotransferase</keyword>
<keyword evidence="4" id="KW-1185">Reference proteome</keyword>
<dbReference type="AlphaFoldDB" id="A0A0F4PUY9"/>
<organism evidence="3 4">
    <name type="scientific">Pseudoalteromonas ruthenica</name>
    <dbReference type="NCBI Taxonomy" id="151081"/>
    <lineage>
        <taxon>Bacteria</taxon>
        <taxon>Pseudomonadati</taxon>
        <taxon>Pseudomonadota</taxon>
        <taxon>Gammaproteobacteria</taxon>
        <taxon>Alteromonadales</taxon>
        <taxon>Pseudoalteromonadaceae</taxon>
        <taxon>Pseudoalteromonas</taxon>
    </lineage>
</organism>
<comment type="caution">
    <text evidence="3">The sequence shown here is derived from an EMBL/GenBank/DDBJ whole genome shotgun (WGS) entry which is preliminary data.</text>
</comment>
<dbReference type="RefSeq" id="WP_045979412.1">
    <property type="nucleotide sequence ID" value="NZ_JXXY01000007.1"/>
</dbReference>
<dbReference type="Pfam" id="PF00266">
    <property type="entry name" value="Aminotran_5"/>
    <property type="match status" value="1"/>
</dbReference>
<dbReference type="OrthoDB" id="9764293at2"/>
<gene>
    <name evidence="3" type="ORF">TW72_10465</name>
</gene>
<evidence type="ECO:0000313" key="3">
    <source>
        <dbReference type="EMBL" id="KJY99290.1"/>
    </source>
</evidence>
<dbReference type="SUPFAM" id="SSF53383">
    <property type="entry name" value="PLP-dependent transferases"/>
    <property type="match status" value="1"/>
</dbReference>
<dbReference type="InterPro" id="IPR015421">
    <property type="entry name" value="PyrdxlP-dep_Trfase_major"/>
</dbReference>
<dbReference type="InterPro" id="IPR015422">
    <property type="entry name" value="PyrdxlP-dep_Trfase_small"/>
</dbReference>
<dbReference type="PANTHER" id="PTHR43586:SF4">
    <property type="entry name" value="ISOPENICILLIN N EPIMERASE"/>
    <property type="match status" value="1"/>
</dbReference>
<dbReference type="Gene3D" id="3.40.640.10">
    <property type="entry name" value="Type I PLP-dependent aspartate aminotransferase-like (Major domain)"/>
    <property type="match status" value="1"/>
</dbReference>
<dbReference type="Proteomes" id="UP000033664">
    <property type="component" value="Unassembled WGS sequence"/>
</dbReference>
<evidence type="ECO:0000313" key="4">
    <source>
        <dbReference type="Proteomes" id="UP000033664"/>
    </source>
</evidence>
<dbReference type="GeneID" id="58228914"/>
<dbReference type="GO" id="GO:0008483">
    <property type="term" value="F:transaminase activity"/>
    <property type="evidence" value="ECO:0007669"/>
    <property type="project" value="UniProtKB-KW"/>
</dbReference>
<keyword evidence="1" id="KW-0663">Pyridoxal phosphate</keyword>
<keyword evidence="3" id="KW-0808">Transferase</keyword>
<sequence length="371" mass="41536">MKDTFALPQGPYLLSHSVGRPLTTAQHAFNEAFFAPWQQGQQEPWSQWLQVIEQFTQALARLFNSPAGQFCPQVNLSSALTKLLMAHPRLTRGGCKVLLSEQDFPSMGFVLQKALPEDCQLRFIPAHEDVSDAQVWQHYLDTEVDLVFVSQVYSNSGQQAPVAHICEYAKKRGVLSLIDVAQGAGVIPLDLTAVAPDFMIGSSVKWLCGGPGAAYLWVSEQQLAHCQPKDVGWFSHSNPFEFDIHHFDYHPSALRFWGGTPNIAPYVLAAHSISWFNEYGIDKVRNHNLAMQQLLWSHLQQWIVSPKEPEKRSGTLIVHGGRHQQALLAELNKACISVDERRLGIRISPHIYNDEQDIAALLSVTNRVLGD</sequence>
<reference evidence="3 4" key="1">
    <citation type="journal article" date="2015" name="BMC Genomics">
        <title>Genome mining reveals unlocked bioactive potential of marine Gram-negative bacteria.</title>
        <authorList>
            <person name="Machado H."/>
            <person name="Sonnenschein E.C."/>
            <person name="Melchiorsen J."/>
            <person name="Gram L."/>
        </authorList>
    </citation>
    <scope>NUCLEOTIDE SEQUENCE [LARGE SCALE GENOMIC DNA]</scope>
    <source>
        <strain evidence="3 4">S3137</strain>
    </source>
</reference>
<dbReference type="InterPro" id="IPR015424">
    <property type="entry name" value="PyrdxlP-dep_Trfase"/>
</dbReference>
<dbReference type="Gene3D" id="3.90.1150.10">
    <property type="entry name" value="Aspartate Aminotransferase, domain 1"/>
    <property type="match status" value="1"/>
</dbReference>